<proteinExistence type="predicted"/>
<keyword evidence="2" id="KW-1185">Reference proteome</keyword>
<evidence type="ECO:0000313" key="2">
    <source>
        <dbReference type="Proteomes" id="UP001295444"/>
    </source>
</evidence>
<reference evidence="1" key="1">
    <citation type="submission" date="2022-03" db="EMBL/GenBank/DDBJ databases">
        <authorList>
            <person name="Alioto T."/>
            <person name="Alioto T."/>
            <person name="Gomez Garrido J."/>
        </authorList>
    </citation>
    <scope>NUCLEOTIDE SEQUENCE</scope>
</reference>
<name>A0AAD1W9S0_PELCU</name>
<evidence type="ECO:0000313" key="1">
    <source>
        <dbReference type="EMBL" id="CAH2294185.1"/>
    </source>
</evidence>
<sequence length="111" mass="12790">MNRKPLPYVGRRKRRWKMTRANRNKTSGYINGGKNNSRNLIEKAFSASDRQRFNYIYQEPLLFPAGHVLRRPLPPTVTLPHTDLSSDRHTSPMSLCSLLPVTCCYVIPSTM</sequence>
<dbReference type="Proteomes" id="UP001295444">
    <property type="component" value="Chromosome 05"/>
</dbReference>
<protein>
    <submittedName>
        <fullName evidence="1">Uncharacterized protein</fullName>
    </submittedName>
</protein>
<gene>
    <name evidence="1" type="ORF">PECUL_23A029565</name>
</gene>
<accession>A0AAD1W9S0</accession>
<organism evidence="1 2">
    <name type="scientific">Pelobates cultripes</name>
    <name type="common">Western spadefoot toad</name>
    <dbReference type="NCBI Taxonomy" id="61616"/>
    <lineage>
        <taxon>Eukaryota</taxon>
        <taxon>Metazoa</taxon>
        <taxon>Chordata</taxon>
        <taxon>Craniata</taxon>
        <taxon>Vertebrata</taxon>
        <taxon>Euteleostomi</taxon>
        <taxon>Amphibia</taxon>
        <taxon>Batrachia</taxon>
        <taxon>Anura</taxon>
        <taxon>Pelobatoidea</taxon>
        <taxon>Pelobatidae</taxon>
        <taxon>Pelobates</taxon>
    </lineage>
</organism>
<dbReference type="EMBL" id="OW240916">
    <property type="protein sequence ID" value="CAH2294185.1"/>
    <property type="molecule type" value="Genomic_DNA"/>
</dbReference>
<dbReference type="AlphaFoldDB" id="A0AAD1W9S0"/>